<dbReference type="HOGENOM" id="CLU_009958_3_0_1"/>
<protein>
    <submittedName>
        <fullName evidence="1">Uncharacterized protein</fullName>
    </submittedName>
</protein>
<dbReference type="Proteomes" id="UP000001631">
    <property type="component" value="Unassembled WGS sequence"/>
</dbReference>
<dbReference type="EMBL" id="GG663366">
    <property type="protein sequence ID" value="EEH08050.1"/>
    <property type="molecule type" value="Genomic_DNA"/>
</dbReference>
<dbReference type="SUPFAM" id="SSF53067">
    <property type="entry name" value="Actin-like ATPase domain"/>
    <property type="match status" value="1"/>
</dbReference>
<dbReference type="STRING" id="447093.C0NJK9"/>
<gene>
    <name evidence="1" type="ORF">HCBG_03339</name>
</gene>
<reference evidence="1" key="1">
    <citation type="submission" date="2009-02" db="EMBL/GenBank/DDBJ databases">
        <title>The Genome Sequence of Ajellomyces capsulatus strain G186AR.</title>
        <authorList>
            <consortium name="The Broad Institute Genome Sequencing Platform"/>
            <person name="Champion M."/>
            <person name="Cuomo C."/>
            <person name="Ma L.-J."/>
            <person name="Henn M.R."/>
            <person name="Sil A."/>
            <person name="Goldman B."/>
            <person name="Young S.K."/>
            <person name="Kodira C.D."/>
            <person name="Zeng Q."/>
            <person name="Koehrsen M."/>
            <person name="Alvarado L."/>
            <person name="Berlin A."/>
            <person name="Borenstein D."/>
            <person name="Chen Z."/>
            <person name="Engels R."/>
            <person name="Freedman E."/>
            <person name="Gellesch M."/>
            <person name="Goldberg J."/>
            <person name="Griggs A."/>
            <person name="Gujja S."/>
            <person name="Heiman D."/>
            <person name="Hepburn T."/>
            <person name="Howarth C."/>
            <person name="Jen D."/>
            <person name="Larson L."/>
            <person name="Lewis B."/>
            <person name="Mehta T."/>
            <person name="Park D."/>
            <person name="Pearson M."/>
            <person name="Roberts A."/>
            <person name="Saif S."/>
            <person name="Shea T."/>
            <person name="Shenoy N."/>
            <person name="Sisk P."/>
            <person name="Stolte C."/>
            <person name="Sykes S."/>
            <person name="Walk T."/>
            <person name="White J."/>
            <person name="Yandava C."/>
            <person name="Klein B."/>
            <person name="McEwen J.G."/>
            <person name="Puccia R."/>
            <person name="Goldman G.H."/>
            <person name="Felipe M.S."/>
            <person name="Nino-Vega G."/>
            <person name="San-Blas G."/>
            <person name="Taylor J."/>
            <person name="Mendoza L."/>
            <person name="Galagan J."/>
            <person name="Nusbaum C."/>
            <person name="Birren B."/>
        </authorList>
    </citation>
    <scope>NUCLEOTIDE SEQUENCE</scope>
    <source>
        <strain evidence="1">G186AR</strain>
    </source>
</reference>
<organism evidence="1 2">
    <name type="scientific">Ajellomyces capsulatus (strain G186AR / H82 / ATCC MYA-2454 / RMSCC 2432)</name>
    <name type="common">Darling's disease fungus</name>
    <name type="synonym">Histoplasma capsulatum</name>
    <dbReference type="NCBI Taxonomy" id="447093"/>
    <lineage>
        <taxon>Eukaryota</taxon>
        <taxon>Fungi</taxon>
        <taxon>Dikarya</taxon>
        <taxon>Ascomycota</taxon>
        <taxon>Pezizomycotina</taxon>
        <taxon>Eurotiomycetes</taxon>
        <taxon>Eurotiomycetidae</taxon>
        <taxon>Onygenales</taxon>
        <taxon>Ajellomycetaceae</taxon>
        <taxon>Histoplasma</taxon>
    </lineage>
</organism>
<dbReference type="AlphaFoldDB" id="C0NJK9"/>
<dbReference type="InParanoid" id="C0NJK9"/>
<dbReference type="GeneID" id="69036355"/>
<accession>C0NJK9</accession>
<proteinExistence type="predicted"/>
<dbReference type="PANTHER" id="PTHR42749:SF1">
    <property type="entry name" value="CELL SHAPE-DETERMINING PROTEIN MREB"/>
    <property type="match status" value="1"/>
</dbReference>
<dbReference type="VEuPathDB" id="FungiDB:I7I50_06924"/>
<evidence type="ECO:0000313" key="1">
    <source>
        <dbReference type="EMBL" id="EEH08050.1"/>
    </source>
</evidence>
<dbReference type="PANTHER" id="PTHR42749">
    <property type="entry name" value="CELL SHAPE-DETERMINING PROTEIN MREB"/>
    <property type="match status" value="1"/>
</dbReference>
<dbReference type="CDD" id="cd10170">
    <property type="entry name" value="ASKHA_NBD_HSP70"/>
    <property type="match status" value="1"/>
</dbReference>
<dbReference type="RefSeq" id="XP_045288531.1">
    <property type="nucleotide sequence ID" value="XM_045430388.1"/>
</dbReference>
<sequence>MTRRYIPPETIIIGIDLGLTFTDRWPGTTKIANKVPTKLWYRAGCRKPISWGFDEPDELHPGMDVVDCFKLYLDPDFDFANRAEMFWTHEDVQTWFVDFFTALRLHIIQYIRNSEYLPYPVVSDWRLHPVEYVFSFPTTWQNPKVVDAFCGIVRSSGFGDCEAHSVEIKLNEAAAAAAYSAKTFRHQRAVHHREGSRELPPRKEKPLEVGSVILICDAGGGTTDVAVLKVSSIEKYTVRGQREDVLQLEQLDCVSGKPFGSVQIDQAFQREVESRLERIHYESDDHHWSPKFAAHKLTKGDFQAFKLNYGCRVMTALRKRALRIPDLPISYSSPEAGIEDGRIVLEDQLAVSCGLVIDRVHRLRHGHSVLSTRCSSSSYGIVVNTRVRTGKAPPSYNSHVKISPYDGRRYIVNQVQWLLERGQIIQHRYICQKLDRVFEATSSEIDWKILIAMSRSPAARLPHTIDEGDACVICEIESRVGGELLRQHAQPAKQKRWSSIRKAELQKIQYEVRLYIESSCLTIKVWLGDQVIGSSDEIPVAWQYTSIDEADNEETQTECPVDWSNCGLAKEVKDDTWPTFLR</sequence>
<evidence type="ECO:0000313" key="2">
    <source>
        <dbReference type="Proteomes" id="UP000001631"/>
    </source>
</evidence>
<keyword evidence="2" id="KW-1185">Reference proteome</keyword>
<name>C0NJK9_AJECG</name>
<dbReference type="InterPro" id="IPR043129">
    <property type="entry name" value="ATPase_NBD"/>
</dbReference>